<sequence>MKRPFLMILAALSLLTACRSREEKTIVSVPAADAAQREAYFASHGWKVEEISVGDVIIPADFSGIYEEYAKIQDRQGLPLREYAGKIAKLYVYEVKNYSPESRKMLAELLVCNENAVASLIYSEDGISIKMPVS</sequence>
<organism evidence="1 2">
    <name type="scientific">Ruminococcus flavefaciens 007c</name>
    <dbReference type="NCBI Taxonomy" id="1341157"/>
    <lineage>
        <taxon>Bacteria</taxon>
        <taxon>Bacillati</taxon>
        <taxon>Bacillota</taxon>
        <taxon>Clostridia</taxon>
        <taxon>Eubacteriales</taxon>
        <taxon>Oscillospiraceae</taxon>
        <taxon>Ruminococcus</taxon>
    </lineage>
</organism>
<comment type="caution">
    <text evidence="1">The sequence shown here is derived from an EMBL/GenBank/DDBJ whole genome shotgun (WGS) entry which is preliminary data.</text>
</comment>
<evidence type="ECO:0000313" key="1">
    <source>
        <dbReference type="EMBL" id="EWM53082.1"/>
    </source>
</evidence>
<reference evidence="1 2" key="1">
    <citation type="journal article" date="2014" name="PLoS ONE">
        <title>Rumen cellulosomics: divergent fiber-degrading strategies revealed by comparative genome-wide analysis of six ruminococcal strains.</title>
        <authorList>
            <person name="Dassa B."/>
            <person name="Borovok I."/>
            <person name="Ruimy-Israeli V."/>
            <person name="Lamed R."/>
            <person name="Flint H.J."/>
            <person name="Duncan S.H."/>
            <person name="Henrissat B."/>
            <person name="Coutinho P."/>
            <person name="Morrison M."/>
            <person name="Mosoni P."/>
            <person name="Yeoman C.J."/>
            <person name="White B.A."/>
            <person name="Bayer E.A."/>
        </authorList>
    </citation>
    <scope>NUCLEOTIDE SEQUENCE [LARGE SCALE GENOMIC DNA]</scope>
    <source>
        <strain evidence="1 2">007c</strain>
    </source>
</reference>
<dbReference type="EMBL" id="ATAX01000028">
    <property type="protein sequence ID" value="EWM53082.1"/>
    <property type="molecule type" value="Genomic_DNA"/>
</dbReference>
<dbReference type="eggNOG" id="ENOG5032QRM">
    <property type="taxonomic scope" value="Bacteria"/>
</dbReference>
<protein>
    <submittedName>
        <fullName evidence="1">Uncharacterized protein</fullName>
    </submittedName>
</protein>
<dbReference type="OrthoDB" id="1821579at2"/>
<name>W7UXF1_RUMFL</name>
<dbReference type="AlphaFoldDB" id="W7UXF1"/>
<dbReference type="Proteomes" id="UP000019365">
    <property type="component" value="Unassembled WGS sequence"/>
</dbReference>
<evidence type="ECO:0000313" key="2">
    <source>
        <dbReference type="Proteomes" id="UP000019365"/>
    </source>
</evidence>
<keyword evidence="2" id="KW-1185">Reference proteome</keyword>
<accession>W7UXF1</accession>
<gene>
    <name evidence="1" type="ORF">RF007C_15840</name>
</gene>
<dbReference type="PATRIC" id="fig|1341157.4.peg.2566"/>
<proteinExistence type="predicted"/>
<dbReference type="RefSeq" id="WP_037300309.1">
    <property type="nucleotide sequence ID" value="NZ_ATAX01000028.1"/>
</dbReference>
<dbReference type="PROSITE" id="PS51257">
    <property type="entry name" value="PROKAR_LIPOPROTEIN"/>
    <property type="match status" value="1"/>
</dbReference>